<comment type="similarity">
    <text evidence="1 5">Belongs to the CoaE family.</text>
</comment>
<evidence type="ECO:0000256" key="5">
    <source>
        <dbReference type="HAMAP-Rule" id="MF_00376"/>
    </source>
</evidence>
<evidence type="ECO:0000313" key="8">
    <source>
        <dbReference type="Proteomes" id="UP000319499"/>
    </source>
</evidence>
<comment type="function">
    <text evidence="5">Catalyzes the phosphorylation of the 3'-hydroxyl group of dephosphocoenzyme A to form coenzyme A.</text>
</comment>
<dbReference type="RefSeq" id="WP_146263050.1">
    <property type="nucleotide sequence ID" value="NZ_SELG01000041.1"/>
</dbReference>
<keyword evidence="5" id="KW-0963">Cytoplasm</keyword>
<dbReference type="EC" id="2.7.1.24" evidence="5 6"/>
<evidence type="ECO:0000256" key="6">
    <source>
        <dbReference type="NCBIfam" id="TIGR00152"/>
    </source>
</evidence>
<dbReference type="GO" id="GO:0005524">
    <property type="term" value="F:ATP binding"/>
    <property type="evidence" value="ECO:0007669"/>
    <property type="project" value="UniProtKB-UniRule"/>
</dbReference>
<accession>A0A563D9N7</accession>
<evidence type="ECO:0000256" key="1">
    <source>
        <dbReference type="ARBA" id="ARBA00009018"/>
    </source>
</evidence>
<keyword evidence="5 7" id="KW-0418">Kinase</keyword>
<dbReference type="PANTHER" id="PTHR10695:SF46">
    <property type="entry name" value="BIFUNCTIONAL COENZYME A SYNTHASE-RELATED"/>
    <property type="match status" value="1"/>
</dbReference>
<evidence type="ECO:0000256" key="2">
    <source>
        <dbReference type="ARBA" id="ARBA00022741"/>
    </source>
</evidence>
<dbReference type="InterPro" id="IPR001977">
    <property type="entry name" value="Depp_CoAkinase"/>
</dbReference>
<dbReference type="GO" id="GO:0005737">
    <property type="term" value="C:cytoplasm"/>
    <property type="evidence" value="ECO:0007669"/>
    <property type="project" value="UniProtKB-SubCell"/>
</dbReference>
<keyword evidence="5 7" id="KW-0808">Transferase</keyword>
<organism evidence="7 8">
    <name type="scientific">Apibacter muscae</name>
    <dbReference type="NCBI Taxonomy" id="2509004"/>
    <lineage>
        <taxon>Bacteria</taxon>
        <taxon>Pseudomonadati</taxon>
        <taxon>Bacteroidota</taxon>
        <taxon>Flavobacteriia</taxon>
        <taxon>Flavobacteriales</taxon>
        <taxon>Weeksellaceae</taxon>
        <taxon>Apibacter</taxon>
    </lineage>
</organism>
<keyword evidence="8" id="KW-1185">Reference proteome</keyword>
<dbReference type="HAMAP" id="MF_00376">
    <property type="entry name" value="Dephospho_CoA_kinase"/>
    <property type="match status" value="1"/>
</dbReference>
<keyword evidence="4 5" id="KW-0173">Coenzyme A biosynthesis</keyword>
<dbReference type="Proteomes" id="UP000319499">
    <property type="component" value="Unassembled WGS sequence"/>
</dbReference>
<protein>
    <recommendedName>
        <fullName evidence="5 6">Dephospho-CoA kinase</fullName>
        <ecNumber evidence="5 6">2.7.1.24</ecNumber>
    </recommendedName>
    <alternativeName>
        <fullName evidence="5">Dephosphocoenzyme A kinase</fullName>
    </alternativeName>
</protein>
<feature type="binding site" evidence="5">
    <location>
        <begin position="11"/>
        <end position="16"/>
    </location>
    <ligand>
        <name>ATP</name>
        <dbReference type="ChEBI" id="CHEBI:30616"/>
    </ligand>
</feature>
<dbReference type="Pfam" id="PF01121">
    <property type="entry name" value="CoaE"/>
    <property type="match status" value="1"/>
</dbReference>
<gene>
    <name evidence="5" type="primary">coaE</name>
    <name evidence="7" type="ORF">ETU09_08695</name>
</gene>
<evidence type="ECO:0000256" key="4">
    <source>
        <dbReference type="ARBA" id="ARBA00022993"/>
    </source>
</evidence>
<dbReference type="EMBL" id="SELH01000025">
    <property type="protein sequence ID" value="TWP26631.1"/>
    <property type="molecule type" value="Genomic_DNA"/>
</dbReference>
<comment type="pathway">
    <text evidence="5">Cofactor biosynthesis; coenzyme A biosynthesis; CoA from (R)-pantothenate: step 5/5.</text>
</comment>
<name>A0A563D9N7_9FLAO</name>
<dbReference type="Gene3D" id="3.40.50.300">
    <property type="entry name" value="P-loop containing nucleotide triphosphate hydrolases"/>
    <property type="match status" value="1"/>
</dbReference>
<dbReference type="CDD" id="cd02022">
    <property type="entry name" value="DPCK"/>
    <property type="match status" value="1"/>
</dbReference>
<dbReference type="PANTHER" id="PTHR10695">
    <property type="entry name" value="DEPHOSPHO-COA KINASE-RELATED"/>
    <property type="match status" value="1"/>
</dbReference>
<sequence length="199" mass="22582">MFIVGLTGGMGVGKSTVANIFNEQGYPVYNSDSNAKILMIQDCQLKSKIIDLLGPNAYIGDDLNRKFIADQIFSNPELLRKQNLIVHEAVKNDFAKWISTQESKICIKESAILFESGSYLGCDATIAVIASEKIRLKRIMQRDGWSLREINDRLKNQWSQEKIKNLTNFCIVNDADLENLKSQVQNTIEKLKTYFKLNV</sequence>
<dbReference type="GO" id="GO:0015937">
    <property type="term" value="P:coenzyme A biosynthetic process"/>
    <property type="evidence" value="ECO:0007669"/>
    <property type="project" value="UniProtKB-UniRule"/>
</dbReference>
<dbReference type="NCBIfam" id="TIGR00152">
    <property type="entry name" value="dephospho-CoA kinase"/>
    <property type="match status" value="1"/>
</dbReference>
<dbReference type="PROSITE" id="PS51219">
    <property type="entry name" value="DPCK"/>
    <property type="match status" value="1"/>
</dbReference>
<dbReference type="AlphaFoldDB" id="A0A563D9N7"/>
<evidence type="ECO:0000313" key="7">
    <source>
        <dbReference type="EMBL" id="TWP26631.1"/>
    </source>
</evidence>
<evidence type="ECO:0000256" key="3">
    <source>
        <dbReference type="ARBA" id="ARBA00022840"/>
    </source>
</evidence>
<keyword evidence="2 5" id="KW-0547">Nucleotide-binding</keyword>
<dbReference type="OrthoDB" id="9812943at2"/>
<dbReference type="SUPFAM" id="SSF52540">
    <property type="entry name" value="P-loop containing nucleoside triphosphate hydrolases"/>
    <property type="match status" value="1"/>
</dbReference>
<dbReference type="InterPro" id="IPR027417">
    <property type="entry name" value="P-loop_NTPase"/>
</dbReference>
<dbReference type="GO" id="GO:0004140">
    <property type="term" value="F:dephospho-CoA kinase activity"/>
    <property type="evidence" value="ECO:0007669"/>
    <property type="project" value="UniProtKB-UniRule"/>
</dbReference>
<dbReference type="UniPathway" id="UPA00241">
    <property type="reaction ID" value="UER00356"/>
</dbReference>
<keyword evidence="3 5" id="KW-0067">ATP-binding</keyword>
<comment type="caution">
    <text evidence="7">The sequence shown here is derived from an EMBL/GenBank/DDBJ whole genome shotgun (WGS) entry which is preliminary data.</text>
</comment>
<comment type="subcellular location">
    <subcellularLocation>
        <location evidence="5">Cytoplasm</location>
    </subcellularLocation>
</comment>
<reference evidence="7 8" key="1">
    <citation type="submission" date="2019-02" db="EMBL/GenBank/DDBJ databases">
        <title>Apibacter muscae sp. nov.: a novel member of the house fly microbiota.</title>
        <authorList>
            <person name="Park R."/>
        </authorList>
    </citation>
    <scope>NUCLEOTIDE SEQUENCE [LARGE SCALE GENOMIC DNA]</scope>
    <source>
        <strain evidence="7 8">AL1</strain>
    </source>
</reference>
<proteinExistence type="inferred from homology"/>
<comment type="catalytic activity">
    <reaction evidence="5">
        <text>3'-dephospho-CoA + ATP = ADP + CoA + H(+)</text>
        <dbReference type="Rhea" id="RHEA:18245"/>
        <dbReference type="ChEBI" id="CHEBI:15378"/>
        <dbReference type="ChEBI" id="CHEBI:30616"/>
        <dbReference type="ChEBI" id="CHEBI:57287"/>
        <dbReference type="ChEBI" id="CHEBI:57328"/>
        <dbReference type="ChEBI" id="CHEBI:456216"/>
        <dbReference type="EC" id="2.7.1.24"/>
    </reaction>
</comment>